<organism evidence="2 3">
    <name type="scientific">Podospora appendiculata</name>
    <dbReference type="NCBI Taxonomy" id="314037"/>
    <lineage>
        <taxon>Eukaryota</taxon>
        <taxon>Fungi</taxon>
        <taxon>Dikarya</taxon>
        <taxon>Ascomycota</taxon>
        <taxon>Pezizomycotina</taxon>
        <taxon>Sordariomycetes</taxon>
        <taxon>Sordariomycetidae</taxon>
        <taxon>Sordariales</taxon>
        <taxon>Podosporaceae</taxon>
        <taxon>Podospora</taxon>
    </lineage>
</organism>
<proteinExistence type="predicted"/>
<evidence type="ECO:0000256" key="1">
    <source>
        <dbReference type="SAM" id="SignalP"/>
    </source>
</evidence>
<feature type="signal peptide" evidence="1">
    <location>
        <begin position="1"/>
        <end position="19"/>
    </location>
</feature>
<reference evidence="2" key="2">
    <citation type="submission" date="2023-06" db="EMBL/GenBank/DDBJ databases">
        <authorList>
            <consortium name="Lawrence Berkeley National Laboratory"/>
            <person name="Haridas S."/>
            <person name="Hensen N."/>
            <person name="Bonometti L."/>
            <person name="Westerberg I."/>
            <person name="Brannstrom I.O."/>
            <person name="Guillou S."/>
            <person name="Cros-Aarteil S."/>
            <person name="Calhoun S."/>
            <person name="Kuo A."/>
            <person name="Mondo S."/>
            <person name="Pangilinan J."/>
            <person name="Riley R."/>
            <person name="Labutti K."/>
            <person name="Andreopoulos B."/>
            <person name="Lipzen A."/>
            <person name="Chen C."/>
            <person name="Yanf M."/>
            <person name="Daum C."/>
            <person name="Ng V."/>
            <person name="Clum A."/>
            <person name="Steindorff A."/>
            <person name="Ohm R."/>
            <person name="Martin F."/>
            <person name="Silar P."/>
            <person name="Natvig D."/>
            <person name="Lalanne C."/>
            <person name="Gautier V."/>
            <person name="Ament-Velasquez S.L."/>
            <person name="Kruys A."/>
            <person name="Hutchinson M.I."/>
            <person name="Powell A.J."/>
            <person name="Barry K."/>
            <person name="Miller A.N."/>
            <person name="Grigoriev I.V."/>
            <person name="Debuchy R."/>
            <person name="Gladieux P."/>
            <person name="Thoren M.H."/>
            <person name="Johannesson H."/>
        </authorList>
    </citation>
    <scope>NUCLEOTIDE SEQUENCE</scope>
    <source>
        <strain evidence="2">CBS 314.62</strain>
    </source>
</reference>
<keyword evidence="1" id="KW-0732">Signal</keyword>
<keyword evidence="3" id="KW-1185">Reference proteome</keyword>
<evidence type="ECO:0000313" key="3">
    <source>
        <dbReference type="Proteomes" id="UP001270362"/>
    </source>
</evidence>
<feature type="chain" id="PRO_5042183721" evidence="1">
    <location>
        <begin position="20"/>
        <end position="108"/>
    </location>
</feature>
<evidence type="ECO:0000313" key="2">
    <source>
        <dbReference type="EMBL" id="KAK3694924.1"/>
    </source>
</evidence>
<name>A0AAE0XK21_9PEZI</name>
<gene>
    <name evidence="2" type="ORF">B0T22DRAFT_453843</name>
</gene>
<accession>A0AAE0XK21</accession>
<sequence>MATGLGCLLLTQVLAGAGCLFSDDNAGCARPLPIRSCHVPGSEHLPHRAKASYLGGQVSGLRWLTSGIPSVGYQRNAPVGLLNYSPAKSTWMVGSAWKGGVGEATVRC</sequence>
<protein>
    <submittedName>
        <fullName evidence="2">Uncharacterized protein</fullName>
    </submittedName>
</protein>
<dbReference type="AlphaFoldDB" id="A0AAE0XK21"/>
<reference evidence="2" key="1">
    <citation type="journal article" date="2023" name="Mol. Phylogenet. Evol.">
        <title>Genome-scale phylogeny and comparative genomics of the fungal order Sordariales.</title>
        <authorList>
            <person name="Hensen N."/>
            <person name="Bonometti L."/>
            <person name="Westerberg I."/>
            <person name="Brannstrom I.O."/>
            <person name="Guillou S."/>
            <person name="Cros-Aarteil S."/>
            <person name="Calhoun S."/>
            <person name="Haridas S."/>
            <person name="Kuo A."/>
            <person name="Mondo S."/>
            <person name="Pangilinan J."/>
            <person name="Riley R."/>
            <person name="LaButti K."/>
            <person name="Andreopoulos B."/>
            <person name="Lipzen A."/>
            <person name="Chen C."/>
            <person name="Yan M."/>
            <person name="Daum C."/>
            <person name="Ng V."/>
            <person name="Clum A."/>
            <person name="Steindorff A."/>
            <person name="Ohm R.A."/>
            <person name="Martin F."/>
            <person name="Silar P."/>
            <person name="Natvig D.O."/>
            <person name="Lalanne C."/>
            <person name="Gautier V."/>
            <person name="Ament-Velasquez S.L."/>
            <person name="Kruys A."/>
            <person name="Hutchinson M.I."/>
            <person name="Powell A.J."/>
            <person name="Barry K."/>
            <person name="Miller A.N."/>
            <person name="Grigoriev I.V."/>
            <person name="Debuchy R."/>
            <person name="Gladieux P."/>
            <person name="Hiltunen Thoren M."/>
            <person name="Johannesson H."/>
        </authorList>
    </citation>
    <scope>NUCLEOTIDE SEQUENCE</scope>
    <source>
        <strain evidence="2">CBS 314.62</strain>
    </source>
</reference>
<dbReference type="Proteomes" id="UP001270362">
    <property type="component" value="Unassembled WGS sequence"/>
</dbReference>
<dbReference type="EMBL" id="JAULSO010000001">
    <property type="protein sequence ID" value="KAK3694924.1"/>
    <property type="molecule type" value="Genomic_DNA"/>
</dbReference>
<comment type="caution">
    <text evidence="2">The sequence shown here is derived from an EMBL/GenBank/DDBJ whole genome shotgun (WGS) entry which is preliminary data.</text>
</comment>